<reference evidence="5" key="2">
    <citation type="submission" date="2016-10" db="EMBL/GenBank/DDBJ databases">
        <authorList>
            <person name="de Groot N.N."/>
        </authorList>
    </citation>
    <scope>NUCLEOTIDE SEQUENCE [LARGE SCALE GENOMIC DNA]</scope>
    <source>
        <strain evidence="5">DSM 12489</strain>
    </source>
</reference>
<evidence type="ECO:0000256" key="2">
    <source>
        <dbReference type="PROSITE-ProRule" id="PRU00703"/>
    </source>
</evidence>
<dbReference type="Proteomes" id="UP001157137">
    <property type="component" value="Unassembled WGS sequence"/>
</dbReference>
<dbReference type="Gene3D" id="3.10.580.10">
    <property type="entry name" value="CBS-domain"/>
    <property type="match status" value="1"/>
</dbReference>
<dbReference type="EMBL" id="FNOJ01000024">
    <property type="protein sequence ID" value="SDW95905.1"/>
    <property type="molecule type" value="Genomic_DNA"/>
</dbReference>
<dbReference type="STRING" id="89784.SAMN04489725_1245"/>
<name>A0A1H2XSY1_9BACL</name>
<evidence type="ECO:0000313" key="6">
    <source>
        <dbReference type="Proteomes" id="UP000182589"/>
    </source>
</evidence>
<dbReference type="InterPro" id="IPR046342">
    <property type="entry name" value="CBS_dom_sf"/>
</dbReference>
<accession>A0A1H2XSY1</accession>
<organism evidence="5 6">
    <name type="scientific">Alicyclobacillus hesperidum</name>
    <dbReference type="NCBI Taxonomy" id="89784"/>
    <lineage>
        <taxon>Bacteria</taxon>
        <taxon>Bacillati</taxon>
        <taxon>Bacillota</taxon>
        <taxon>Bacilli</taxon>
        <taxon>Bacillales</taxon>
        <taxon>Alicyclobacillaceae</taxon>
        <taxon>Alicyclobacillus</taxon>
    </lineage>
</organism>
<dbReference type="CDD" id="cd04643">
    <property type="entry name" value="CBS_pair_bac"/>
    <property type="match status" value="1"/>
</dbReference>
<evidence type="ECO:0000313" key="4">
    <source>
        <dbReference type="EMBL" id="GLV12617.1"/>
    </source>
</evidence>
<dbReference type="NCBIfam" id="NF041630">
    <property type="entry name" value="CBS_CbpB"/>
    <property type="match status" value="1"/>
</dbReference>
<dbReference type="PROSITE" id="PS51371">
    <property type="entry name" value="CBS"/>
    <property type="match status" value="1"/>
</dbReference>
<dbReference type="Pfam" id="PF00571">
    <property type="entry name" value="CBS"/>
    <property type="match status" value="2"/>
</dbReference>
<sequence>MASMQEFTLQHEDIARLIIDAEDVACVHPAHSAEHALLVLIKSGYSAIPVVDSAGRVVGIISKTLILDRILGLERIEFEALSQFTVADVMRTDFHRIHHDDTFLRALQMSIDAPFLCVEDDDERFVGLLTRHGILAYLNGIIRKNLRRP</sequence>
<keyword evidence="6" id="KW-1185">Reference proteome</keyword>
<feature type="domain" description="CBS" evidence="3">
    <location>
        <begin position="19"/>
        <end position="78"/>
    </location>
</feature>
<dbReference type="SUPFAM" id="SSF54631">
    <property type="entry name" value="CBS-domain pair"/>
    <property type="match status" value="1"/>
</dbReference>
<dbReference type="InterPro" id="IPR000644">
    <property type="entry name" value="CBS_dom"/>
</dbReference>
<proteinExistence type="predicted"/>
<gene>
    <name evidence="4" type="ORF">Heshes_03010</name>
    <name evidence="5" type="ORF">SAMN04489725_1245</name>
</gene>
<evidence type="ECO:0000256" key="1">
    <source>
        <dbReference type="ARBA" id="ARBA00023122"/>
    </source>
</evidence>
<dbReference type="SMART" id="SM00116">
    <property type="entry name" value="CBS"/>
    <property type="match status" value="1"/>
</dbReference>
<evidence type="ECO:0000259" key="3">
    <source>
        <dbReference type="PROSITE" id="PS51371"/>
    </source>
</evidence>
<dbReference type="InterPro" id="IPR048125">
    <property type="entry name" value="CBS_CbpB"/>
</dbReference>
<dbReference type="AlphaFoldDB" id="A0A1H2XSY1"/>
<reference evidence="6" key="1">
    <citation type="submission" date="2016-10" db="EMBL/GenBank/DDBJ databases">
        <authorList>
            <person name="Varghese N."/>
        </authorList>
    </citation>
    <scope>NUCLEOTIDE SEQUENCE [LARGE SCALE GENOMIC DNA]</scope>
    <source>
        <strain evidence="6">DSM 12489</strain>
    </source>
</reference>
<dbReference type="PANTHER" id="PTHR43080:SF30">
    <property type="entry name" value="CYCLIC DI-AMP RECEPTOR B"/>
    <property type="match status" value="1"/>
</dbReference>
<keyword evidence="1 2" id="KW-0129">CBS domain</keyword>
<dbReference type="EMBL" id="BSRA01000001">
    <property type="protein sequence ID" value="GLV12617.1"/>
    <property type="molecule type" value="Genomic_DNA"/>
</dbReference>
<dbReference type="PANTHER" id="PTHR43080">
    <property type="entry name" value="CBS DOMAIN-CONTAINING PROTEIN CBSX3, MITOCHONDRIAL"/>
    <property type="match status" value="1"/>
</dbReference>
<dbReference type="Proteomes" id="UP000182589">
    <property type="component" value="Unassembled WGS sequence"/>
</dbReference>
<reference evidence="4" key="3">
    <citation type="submission" date="2023-02" db="EMBL/GenBank/DDBJ databases">
        <title>Proposal of a novel subspecies: Alicyclobacillus hesperidum subspecies aegle.</title>
        <authorList>
            <person name="Goto K."/>
            <person name="Fujii T."/>
            <person name="Yasui K."/>
            <person name="Mochida K."/>
            <person name="Kato-Tanaka Y."/>
            <person name="Morohoshi S."/>
            <person name="An S.Y."/>
            <person name="Kasai H."/>
            <person name="Yokota A."/>
        </authorList>
    </citation>
    <scope>NUCLEOTIDE SEQUENCE</scope>
    <source>
        <strain evidence="4">DSM 12766</strain>
    </source>
</reference>
<protein>
    <submittedName>
        <fullName evidence="5">CBS domain-containing protein</fullName>
    </submittedName>
</protein>
<evidence type="ECO:0000313" key="5">
    <source>
        <dbReference type="EMBL" id="SDW95905.1"/>
    </source>
</evidence>
<dbReference type="InterPro" id="IPR051257">
    <property type="entry name" value="Diverse_CBS-Domain"/>
</dbReference>